<dbReference type="Proteomes" id="UP001549691">
    <property type="component" value="Unassembled WGS sequence"/>
</dbReference>
<gene>
    <name evidence="1" type="ORF">ABXR19_16000</name>
</gene>
<name>A0ABV2TP46_9RHOO</name>
<keyword evidence="2" id="KW-1185">Reference proteome</keyword>
<comment type="caution">
    <text evidence="1">The sequence shown here is derived from an EMBL/GenBank/DDBJ whole genome shotgun (WGS) entry which is preliminary data.</text>
</comment>
<dbReference type="EMBL" id="JBEWZI010000020">
    <property type="protein sequence ID" value="MET7015694.1"/>
    <property type="molecule type" value="Genomic_DNA"/>
</dbReference>
<evidence type="ECO:0000313" key="2">
    <source>
        <dbReference type="Proteomes" id="UP001549691"/>
    </source>
</evidence>
<proteinExistence type="predicted"/>
<protein>
    <submittedName>
        <fullName evidence="1">Uncharacterized protein</fullName>
    </submittedName>
</protein>
<dbReference type="RefSeq" id="WP_354602152.1">
    <property type="nucleotide sequence ID" value="NZ_JBEWZI010000020.1"/>
</dbReference>
<organism evidence="1 2">
    <name type="scientific">Uliginosibacterium flavum</name>
    <dbReference type="NCBI Taxonomy" id="1396831"/>
    <lineage>
        <taxon>Bacteria</taxon>
        <taxon>Pseudomonadati</taxon>
        <taxon>Pseudomonadota</taxon>
        <taxon>Betaproteobacteria</taxon>
        <taxon>Rhodocyclales</taxon>
        <taxon>Zoogloeaceae</taxon>
        <taxon>Uliginosibacterium</taxon>
    </lineage>
</organism>
<evidence type="ECO:0000313" key="1">
    <source>
        <dbReference type="EMBL" id="MET7015694.1"/>
    </source>
</evidence>
<sequence>MLVAVLALMLAIGAAWWIRGLGGGGVSEQRHTVQTSQALTTAKEALLAYAQTQSNTPGALPCPVTEAGTAVADCSISSKAFPLGNTTVKIIGRVPWKTLGIDAPKNGGNDCLWMLLYMPMRTPVSTINRSEFPVSASAPTDKTQSLWLEGNAYPALLISPLPATAGQVRTWTTGSTCSSGSIASYLDASTGDKTVNTVSQTFDVRPISMNELLRPTLKRVLEPLSLSCARSLTANYPTSTSISSIRNADLSKSSLVDAFDLALGGCDQIEKCSQVLASFKLDLQHYDPQLEQGLSLDDKEMIKGWCTLYRDKNDAALTAGSCPVQTHSADSSLNTPPFWLCHNGWYDLIQYNKDDQTLSISLNTTPPYKCTTQLSSGEIQCK</sequence>
<reference evidence="1 2" key="1">
    <citation type="submission" date="2024-07" db="EMBL/GenBank/DDBJ databases">
        <title>Uliginosibacterium flavum JJ3220;KACC:17644.</title>
        <authorList>
            <person name="Kim M.K."/>
        </authorList>
    </citation>
    <scope>NUCLEOTIDE SEQUENCE [LARGE SCALE GENOMIC DNA]</scope>
    <source>
        <strain evidence="1 2">KACC:17644</strain>
    </source>
</reference>
<accession>A0ABV2TP46</accession>